<feature type="active site" evidence="2">
    <location>
        <position position="345"/>
    </location>
</feature>
<dbReference type="PANTHER" id="PTHR13683">
    <property type="entry name" value="ASPARTYL PROTEASES"/>
    <property type="match status" value="1"/>
</dbReference>
<keyword evidence="3" id="KW-0645">Protease</keyword>
<keyword evidence="8" id="KW-1185">Reference proteome</keyword>
<dbReference type="CDD" id="cd05471">
    <property type="entry name" value="pepsin_like"/>
    <property type="match status" value="1"/>
</dbReference>
<gene>
    <name evidence="7" type="ORF">H5410_023833</name>
</gene>
<evidence type="ECO:0000256" key="4">
    <source>
        <dbReference type="SAM" id="MobiDB-lite"/>
    </source>
</evidence>
<evidence type="ECO:0000313" key="7">
    <source>
        <dbReference type="EMBL" id="KAG5612552.1"/>
    </source>
</evidence>
<organism evidence="7 8">
    <name type="scientific">Solanum commersonii</name>
    <name type="common">Commerson's wild potato</name>
    <name type="synonym">Commerson's nightshade</name>
    <dbReference type="NCBI Taxonomy" id="4109"/>
    <lineage>
        <taxon>Eukaryota</taxon>
        <taxon>Viridiplantae</taxon>
        <taxon>Streptophyta</taxon>
        <taxon>Embryophyta</taxon>
        <taxon>Tracheophyta</taxon>
        <taxon>Spermatophyta</taxon>
        <taxon>Magnoliopsida</taxon>
        <taxon>eudicotyledons</taxon>
        <taxon>Gunneridae</taxon>
        <taxon>Pentapetalae</taxon>
        <taxon>asterids</taxon>
        <taxon>lamiids</taxon>
        <taxon>Solanales</taxon>
        <taxon>Solanaceae</taxon>
        <taxon>Solanoideae</taxon>
        <taxon>Solaneae</taxon>
        <taxon>Solanum</taxon>
    </lineage>
</organism>
<dbReference type="InterPro" id="IPR034164">
    <property type="entry name" value="Pepsin-like_dom"/>
</dbReference>
<dbReference type="AlphaFoldDB" id="A0A9J5ZKA2"/>
<comment type="similarity">
    <text evidence="1 3">Belongs to the peptidase A1 family.</text>
</comment>
<comment type="caution">
    <text evidence="7">The sequence shown here is derived from an EMBL/GenBank/DDBJ whole genome shotgun (WGS) entry which is preliminary data.</text>
</comment>
<dbReference type="EMBL" id="JACXVP010000004">
    <property type="protein sequence ID" value="KAG5612552.1"/>
    <property type="molecule type" value="Genomic_DNA"/>
</dbReference>
<dbReference type="Pfam" id="PF14543">
    <property type="entry name" value="TAXi_N"/>
    <property type="match status" value="1"/>
</dbReference>
<dbReference type="InterPro" id="IPR033121">
    <property type="entry name" value="PEPTIDASE_A1"/>
</dbReference>
<dbReference type="InterPro" id="IPR001969">
    <property type="entry name" value="Aspartic_peptidase_AS"/>
</dbReference>
<evidence type="ECO:0000256" key="5">
    <source>
        <dbReference type="SAM" id="SignalP"/>
    </source>
</evidence>
<reference evidence="7 8" key="1">
    <citation type="submission" date="2020-09" db="EMBL/GenBank/DDBJ databases">
        <title>De no assembly of potato wild relative species, Solanum commersonii.</title>
        <authorList>
            <person name="Cho K."/>
        </authorList>
    </citation>
    <scope>NUCLEOTIDE SEQUENCE [LARGE SCALE GENOMIC DNA]</scope>
    <source>
        <strain evidence="7">LZ3.2</strain>
        <tissue evidence="7">Leaf</tissue>
    </source>
</reference>
<dbReference type="InterPro" id="IPR021109">
    <property type="entry name" value="Peptidase_aspartic_dom_sf"/>
</dbReference>
<sequence>MAISLTAVALLTTAVLMLSVELAAGYTFSSRLIHGFSDEAVSFWASKGKSMTWPKRESVEHMRLLLSNDWKRQRLKLGSQKQLLFPSEGSETHFYGNDLSWLHYVWIDIGTPNASFLVALDAGSDLLWLPCNCVQCAPLSSSNYSMLLPLCSLVFGASIMQDKDLNEYSPARSSSSKHLSCSHQLCELGPNCRSPKEHCPYTVNYYSENTSSSGFLFEDQLHLTSVGGHEHQGSVLAPIVIGCGSKQSGNYLSGAAPDGVMGLGPGEISVPSLLAKSGFVPHSFSLCFGKSNSGTIFFGDSGPENQRRSSFVSLDGNYNTYVVEVQHYCVGGTCPKQSGFQALVDSGSSFTFLPSEIFTKVVTEFDEQMNATRLAIEDFPCCYKASSQGLLNIPSMKLLLAANQSFVIQNPMFTISSGQGDNFYCVGLLPIEGMIGIIGQNFMEGYQLVFDWENMKLGWSRSKCQDIGGTAKVSPTPPPSGLTSNPLPTTEQQRNPGGHAVAPAIAGKATPKPSAASLLAVSWHYTMSSLLFSLVVWLPYLI</sequence>
<protein>
    <recommendedName>
        <fullName evidence="6">Peptidase A1 domain-containing protein</fullName>
    </recommendedName>
</protein>
<accession>A0A9J5ZKA2</accession>
<proteinExistence type="inferred from homology"/>
<feature type="domain" description="Peptidase A1" evidence="6">
    <location>
        <begin position="103"/>
        <end position="460"/>
    </location>
</feature>
<dbReference type="OrthoDB" id="2747330at2759"/>
<evidence type="ECO:0000256" key="2">
    <source>
        <dbReference type="PIRSR" id="PIRSR601461-1"/>
    </source>
</evidence>
<dbReference type="SUPFAM" id="SSF50630">
    <property type="entry name" value="Acid proteases"/>
    <property type="match status" value="1"/>
</dbReference>
<keyword evidence="3" id="KW-0064">Aspartyl protease</keyword>
<dbReference type="Pfam" id="PF14541">
    <property type="entry name" value="TAXi_C"/>
    <property type="match status" value="1"/>
</dbReference>
<dbReference type="InterPro" id="IPR032861">
    <property type="entry name" value="TAXi_N"/>
</dbReference>
<dbReference type="Gene3D" id="2.40.70.10">
    <property type="entry name" value="Acid Proteases"/>
    <property type="match status" value="2"/>
</dbReference>
<evidence type="ECO:0000313" key="8">
    <source>
        <dbReference type="Proteomes" id="UP000824120"/>
    </source>
</evidence>
<evidence type="ECO:0000256" key="3">
    <source>
        <dbReference type="RuleBase" id="RU000454"/>
    </source>
</evidence>
<dbReference type="Proteomes" id="UP000824120">
    <property type="component" value="Chromosome 4"/>
</dbReference>
<feature type="compositionally biased region" description="Polar residues" evidence="4">
    <location>
        <begin position="481"/>
        <end position="495"/>
    </location>
</feature>
<dbReference type="PROSITE" id="PS00141">
    <property type="entry name" value="ASP_PROTEASE"/>
    <property type="match status" value="1"/>
</dbReference>
<dbReference type="PROSITE" id="PS51767">
    <property type="entry name" value="PEPTIDASE_A1"/>
    <property type="match status" value="1"/>
</dbReference>
<evidence type="ECO:0000259" key="6">
    <source>
        <dbReference type="PROSITE" id="PS51767"/>
    </source>
</evidence>
<dbReference type="InterPro" id="IPR032799">
    <property type="entry name" value="TAXi_C"/>
</dbReference>
<dbReference type="InterPro" id="IPR001461">
    <property type="entry name" value="Aspartic_peptidase_A1"/>
</dbReference>
<dbReference type="GO" id="GO:0004190">
    <property type="term" value="F:aspartic-type endopeptidase activity"/>
    <property type="evidence" value="ECO:0007669"/>
    <property type="project" value="UniProtKB-KW"/>
</dbReference>
<feature type="region of interest" description="Disordered" evidence="4">
    <location>
        <begin position="468"/>
        <end position="505"/>
    </location>
</feature>
<keyword evidence="5" id="KW-0732">Signal</keyword>
<name>A0A9J5ZKA2_SOLCO</name>
<dbReference type="GO" id="GO:0006508">
    <property type="term" value="P:proteolysis"/>
    <property type="evidence" value="ECO:0007669"/>
    <property type="project" value="UniProtKB-KW"/>
</dbReference>
<dbReference type="PRINTS" id="PR00792">
    <property type="entry name" value="PEPSIN"/>
</dbReference>
<feature type="chain" id="PRO_5039891222" description="Peptidase A1 domain-containing protein" evidence="5">
    <location>
        <begin position="26"/>
        <end position="542"/>
    </location>
</feature>
<keyword evidence="3" id="KW-0378">Hydrolase</keyword>
<evidence type="ECO:0000256" key="1">
    <source>
        <dbReference type="ARBA" id="ARBA00007447"/>
    </source>
</evidence>
<feature type="signal peptide" evidence="5">
    <location>
        <begin position="1"/>
        <end position="25"/>
    </location>
</feature>
<feature type="active site" evidence="2">
    <location>
        <position position="121"/>
    </location>
</feature>
<dbReference type="PANTHER" id="PTHR13683:SF339">
    <property type="entry name" value="PEPTIDASE A1 DOMAIN-CONTAINING PROTEIN"/>
    <property type="match status" value="1"/>
</dbReference>
<dbReference type="FunFam" id="2.40.70.10:FF:000014">
    <property type="entry name" value="Aspartyl protease family protein 1"/>
    <property type="match status" value="1"/>
</dbReference>